<name>A0ACC6CE39_9BURK</name>
<gene>
    <name evidence="1" type="ORF">NYO99_16755</name>
</gene>
<sequence length="158" mass="17418">MNAYLLVKWLHIVSSVVLVGTGFGSAFYLFFANRCASLEARAVVARLVVRADLWFTTPAVIAQPLTGLWLAHTAGWPLTTPWLLASLLLFALAGACWLPVLWLQLKMAREVEAALAEGRGLSVQYGHWQRAWEWLGYPAFAAMLAVFFLMVNKPALGG</sequence>
<dbReference type="Proteomes" id="UP001076464">
    <property type="component" value="Unassembled WGS sequence"/>
</dbReference>
<organism evidence="1 2">
    <name type="scientific">Roseateles hydrophilus</name>
    <dbReference type="NCBI Taxonomy" id="2975054"/>
    <lineage>
        <taxon>Bacteria</taxon>
        <taxon>Pseudomonadati</taxon>
        <taxon>Pseudomonadota</taxon>
        <taxon>Betaproteobacteria</taxon>
        <taxon>Burkholderiales</taxon>
        <taxon>Sphaerotilaceae</taxon>
        <taxon>Roseateles</taxon>
    </lineage>
</organism>
<keyword evidence="2" id="KW-1185">Reference proteome</keyword>
<reference evidence="1" key="1">
    <citation type="submission" date="2022-08" db="EMBL/GenBank/DDBJ databases">
        <title>Genome sequencing of Pelomonas sp. UHG3.</title>
        <authorList>
            <person name="So Y."/>
        </authorList>
    </citation>
    <scope>NUCLEOTIDE SEQUENCE</scope>
    <source>
        <strain evidence="1">UHG3</strain>
    </source>
</reference>
<protein>
    <submittedName>
        <fullName evidence="1">DUF2269 domain-containing protein</fullName>
    </submittedName>
</protein>
<evidence type="ECO:0000313" key="2">
    <source>
        <dbReference type="Proteomes" id="UP001076464"/>
    </source>
</evidence>
<dbReference type="EMBL" id="JAPPUY010000004">
    <property type="protein sequence ID" value="MCY4746629.1"/>
    <property type="molecule type" value="Genomic_DNA"/>
</dbReference>
<accession>A0ACC6CE39</accession>
<evidence type="ECO:0000313" key="1">
    <source>
        <dbReference type="EMBL" id="MCY4746629.1"/>
    </source>
</evidence>
<proteinExistence type="predicted"/>
<comment type="caution">
    <text evidence="1">The sequence shown here is derived from an EMBL/GenBank/DDBJ whole genome shotgun (WGS) entry which is preliminary data.</text>
</comment>